<evidence type="ECO:0000256" key="4">
    <source>
        <dbReference type="ARBA" id="ARBA00023163"/>
    </source>
</evidence>
<evidence type="ECO:0000313" key="8">
    <source>
        <dbReference type="EMBL" id="KAL2091301.1"/>
    </source>
</evidence>
<dbReference type="AlphaFoldDB" id="A0ABD1JWN4"/>
<protein>
    <recommendedName>
        <fullName evidence="10">Transcription factor HES-5-like</fullName>
    </recommendedName>
</protein>
<gene>
    <name evidence="8" type="ORF">ACEWY4_013564</name>
</gene>
<dbReference type="InterPro" id="IPR011598">
    <property type="entry name" value="bHLH_dom"/>
</dbReference>
<dbReference type="Proteomes" id="UP001591681">
    <property type="component" value="Unassembled WGS sequence"/>
</dbReference>
<dbReference type="SMART" id="SM00353">
    <property type="entry name" value="HLH"/>
    <property type="match status" value="1"/>
</dbReference>
<evidence type="ECO:0000256" key="3">
    <source>
        <dbReference type="ARBA" id="ARBA00023015"/>
    </source>
</evidence>
<organism evidence="8 9">
    <name type="scientific">Coilia grayii</name>
    <name type="common">Gray's grenadier anchovy</name>
    <dbReference type="NCBI Taxonomy" id="363190"/>
    <lineage>
        <taxon>Eukaryota</taxon>
        <taxon>Metazoa</taxon>
        <taxon>Chordata</taxon>
        <taxon>Craniata</taxon>
        <taxon>Vertebrata</taxon>
        <taxon>Euteleostomi</taxon>
        <taxon>Actinopterygii</taxon>
        <taxon>Neopterygii</taxon>
        <taxon>Teleostei</taxon>
        <taxon>Clupei</taxon>
        <taxon>Clupeiformes</taxon>
        <taxon>Clupeoidei</taxon>
        <taxon>Engraulidae</taxon>
        <taxon>Coilinae</taxon>
        <taxon>Coilia</taxon>
    </lineage>
</organism>
<keyword evidence="9" id="KW-1185">Reference proteome</keyword>
<keyword evidence="3" id="KW-0805">Transcription regulation</keyword>
<evidence type="ECO:0000256" key="1">
    <source>
        <dbReference type="ARBA" id="ARBA00004123"/>
    </source>
</evidence>
<dbReference type="Pfam" id="PF00010">
    <property type="entry name" value="HLH"/>
    <property type="match status" value="1"/>
</dbReference>
<evidence type="ECO:0000259" key="6">
    <source>
        <dbReference type="PROSITE" id="PS50888"/>
    </source>
</evidence>
<feature type="domain" description="Orange" evidence="7">
    <location>
        <begin position="88"/>
        <end position="120"/>
    </location>
</feature>
<dbReference type="SUPFAM" id="SSF47459">
    <property type="entry name" value="HLH, helix-loop-helix DNA-binding domain"/>
    <property type="match status" value="1"/>
</dbReference>
<dbReference type="Gene3D" id="4.10.280.10">
    <property type="entry name" value="Helix-loop-helix DNA-binding domain"/>
    <property type="match status" value="1"/>
</dbReference>
<dbReference type="InterPro" id="IPR050370">
    <property type="entry name" value="HES_HEY"/>
</dbReference>
<sequence length="160" mass="18742">MASYECNRNPASERIPSLFAKDDIKVRKTIVEKIRRDRINNSIEELRTLLQTDQCPEQPPARLEKADILESAVQFLREQASSKSNESYQSGFSHCLQETLRHLSLHAPLQPAAREQIKRFYVHQRVSMNTRLSTEPRSQFCIPSKRHSTLRARKSLWRPW</sequence>
<evidence type="ECO:0000313" key="9">
    <source>
        <dbReference type="Proteomes" id="UP001591681"/>
    </source>
</evidence>
<keyword evidence="2" id="KW-0678">Repressor</keyword>
<name>A0ABD1JWN4_9TELE</name>
<reference evidence="8 9" key="1">
    <citation type="submission" date="2024-09" db="EMBL/GenBank/DDBJ databases">
        <title>A chromosome-level genome assembly of Gray's grenadier anchovy, Coilia grayii.</title>
        <authorList>
            <person name="Fu Z."/>
        </authorList>
    </citation>
    <scope>NUCLEOTIDE SEQUENCE [LARGE SCALE GENOMIC DNA]</scope>
    <source>
        <strain evidence="8">G4</strain>
        <tissue evidence="8">Muscle</tissue>
    </source>
</reference>
<accession>A0ABD1JWN4</accession>
<evidence type="ECO:0000256" key="5">
    <source>
        <dbReference type="ARBA" id="ARBA00023242"/>
    </source>
</evidence>
<dbReference type="PANTHER" id="PTHR10985">
    <property type="entry name" value="BASIC HELIX-LOOP-HELIX TRANSCRIPTION FACTOR, HES-RELATED"/>
    <property type="match status" value="1"/>
</dbReference>
<evidence type="ECO:0000259" key="7">
    <source>
        <dbReference type="PROSITE" id="PS51054"/>
    </source>
</evidence>
<keyword evidence="4" id="KW-0804">Transcription</keyword>
<dbReference type="PROSITE" id="PS51054">
    <property type="entry name" value="ORANGE"/>
    <property type="match status" value="1"/>
</dbReference>
<proteinExistence type="predicted"/>
<dbReference type="InterPro" id="IPR003650">
    <property type="entry name" value="Orange_dom"/>
</dbReference>
<dbReference type="EMBL" id="JBHFQA010000011">
    <property type="protein sequence ID" value="KAL2091301.1"/>
    <property type="molecule type" value="Genomic_DNA"/>
</dbReference>
<feature type="domain" description="BHLH" evidence="6">
    <location>
        <begin position="23"/>
        <end position="79"/>
    </location>
</feature>
<evidence type="ECO:0000256" key="2">
    <source>
        <dbReference type="ARBA" id="ARBA00022491"/>
    </source>
</evidence>
<dbReference type="GO" id="GO:0005634">
    <property type="term" value="C:nucleus"/>
    <property type="evidence" value="ECO:0007669"/>
    <property type="project" value="UniProtKB-SubCell"/>
</dbReference>
<comment type="caution">
    <text evidence="8">The sequence shown here is derived from an EMBL/GenBank/DDBJ whole genome shotgun (WGS) entry which is preliminary data.</text>
</comment>
<evidence type="ECO:0008006" key="10">
    <source>
        <dbReference type="Google" id="ProtNLM"/>
    </source>
</evidence>
<dbReference type="PROSITE" id="PS50888">
    <property type="entry name" value="BHLH"/>
    <property type="match status" value="1"/>
</dbReference>
<dbReference type="InterPro" id="IPR036638">
    <property type="entry name" value="HLH_DNA-bd_sf"/>
</dbReference>
<comment type="subcellular location">
    <subcellularLocation>
        <location evidence="1">Nucleus</location>
    </subcellularLocation>
</comment>
<keyword evidence="5" id="KW-0539">Nucleus</keyword>